<feature type="compositionally biased region" description="Low complexity" evidence="8">
    <location>
        <begin position="24"/>
        <end position="34"/>
    </location>
</feature>
<dbReference type="Pfam" id="PF00400">
    <property type="entry name" value="WD40"/>
    <property type="match status" value="4"/>
</dbReference>
<evidence type="ECO:0000256" key="1">
    <source>
        <dbReference type="ARBA" id="ARBA00022574"/>
    </source>
</evidence>
<feature type="repeat" description="WD" evidence="7">
    <location>
        <begin position="136"/>
        <end position="177"/>
    </location>
</feature>
<keyword evidence="2" id="KW-0507">mRNA processing</keyword>
<evidence type="ECO:0000313" key="9">
    <source>
        <dbReference type="EMBL" id="GHP09145.1"/>
    </source>
</evidence>
<feature type="repeat" description="WD" evidence="7">
    <location>
        <begin position="312"/>
        <end position="352"/>
    </location>
</feature>
<keyword evidence="4" id="KW-0508">mRNA splicing</keyword>
<keyword evidence="3" id="KW-0677">Repeat</keyword>
<accession>A0A830HR44</accession>
<evidence type="ECO:0000256" key="4">
    <source>
        <dbReference type="ARBA" id="ARBA00023187"/>
    </source>
</evidence>
<dbReference type="GO" id="GO:0003723">
    <property type="term" value="F:RNA binding"/>
    <property type="evidence" value="ECO:0007669"/>
    <property type="project" value="TreeGrafter"/>
</dbReference>
<feature type="region of interest" description="Disordered" evidence="8">
    <location>
        <begin position="1"/>
        <end position="49"/>
    </location>
</feature>
<gene>
    <name evidence="9" type="ORF">PPROV_000788200</name>
</gene>
<proteinExistence type="inferred from homology"/>
<dbReference type="PANTHER" id="PTHR19877:SF13">
    <property type="entry name" value="SERINE-THREONINE KINASE RECEPTOR-ASSOCIATED PROTEIN"/>
    <property type="match status" value="1"/>
</dbReference>
<dbReference type="AlphaFoldDB" id="A0A830HR44"/>
<comment type="caution">
    <text evidence="9">The sequence shown here is derived from an EMBL/GenBank/DDBJ whole genome shotgun (WGS) entry which is preliminary data.</text>
</comment>
<evidence type="ECO:0000256" key="3">
    <source>
        <dbReference type="ARBA" id="ARBA00022737"/>
    </source>
</evidence>
<organism evidence="9 10">
    <name type="scientific">Pycnococcus provasolii</name>
    <dbReference type="NCBI Taxonomy" id="41880"/>
    <lineage>
        <taxon>Eukaryota</taxon>
        <taxon>Viridiplantae</taxon>
        <taxon>Chlorophyta</taxon>
        <taxon>Pseudoscourfieldiophyceae</taxon>
        <taxon>Pseudoscourfieldiales</taxon>
        <taxon>Pycnococcaceae</taxon>
        <taxon>Pycnococcus</taxon>
    </lineage>
</organism>
<evidence type="ECO:0000256" key="5">
    <source>
        <dbReference type="ARBA" id="ARBA00038394"/>
    </source>
</evidence>
<dbReference type="InterPro" id="IPR015943">
    <property type="entry name" value="WD40/YVTN_repeat-like_dom_sf"/>
</dbReference>
<dbReference type="InterPro" id="IPR036322">
    <property type="entry name" value="WD40_repeat_dom_sf"/>
</dbReference>
<evidence type="ECO:0000256" key="6">
    <source>
        <dbReference type="ARBA" id="ARBA00040390"/>
    </source>
</evidence>
<evidence type="ECO:0000256" key="7">
    <source>
        <dbReference type="PROSITE-ProRule" id="PRU00221"/>
    </source>
</evidence>
<sequence>MADASSLNGDEIPGPRGGNVDSNGALAPAAALPGKSSSVGEERDRTPLVCHGHSRPIVSLSYSPVTEDGSFIVSASKDGKPMLRNGDSGDWVGTFEGHKGAVWDATLNRPATRALTGSADFTACVWDALTGDAIHSFQHKHIVRTVEFNPEGNKALTGGYEKYLRVFDLEKPDAEPQTLNGGEDNGAWSAPIRNATWVENLVFIALSDKNGVSVIDTRANSVAYKLDTDAPVTSIEPSWDASRITTADGCTVRIFDAAKGSSGAALSSFKLSYPVESASLHPAGKLMACGGDDMWGHVLDISAAEPVELECHRGHHGPVHVVRFAPDGLSYATGSEDGTIRIWSTPDRPVVE</sequence>
<dbReference type="Gene3D" id="2.130.10.10">
    <property type="entry name" value="YVTN repeat-like/Quinoprotein amine dehydrogenase"/>
    <property type="match status" value="1"/>
</dbReference>
<dbReference type="PROSITE" id="PS50294">
    <property type="entry name" value="WD_REPEATS_REGION"/>
    <property type="match status" value="1"/>
</dbReference>
<comment type="similarity">
    <text evidence="5">Belongs to the WD repeat STRAP family.</text>
</comment>
<dbReference type="PANTHER" id="PTHR19877">
    <property type="entry name" value="EUKARYOTIC TRANSLATION INITIATION FACTOR 3 SUBUNIT I"/>
    <property type="match status" value="1"/>
</dbReference>
<dbReference type="InterPro" id="IPR001680">
    <property type="entry name" value="WD40_rpt"/>
</dbReference>
<evidence type="ECO:0000313" key="10">
    <source>
        <dbReference type="Proteomes" id="UP000660262"/>
    </source>
</evidence>
<evidence type="ECO:0000256" key="2">
    <source>
        <dbReference type="ARBA" id="ARBA00022664"/>
    </source>
</evidence>
<dbReference type="GO" id="GO:0032797">
    <property type="term" value="C:SMN complex"/>
    <property type="evidence" value="ECO:0007669"/>
    <property type="project" value="TreeGrafter"/>
</dbReference>
<dbReference type="GO" id="GO:0000387">
    <property type="term" value="P:spliceosomal snRNP assembly"/>
    <property type="evidence" value="ECO:0007669"/>
    <property type="project" value="TreeGrafter"/>
</dbReference>
<reference evidence="9" key="1">
    <citation type="submission" date="2020-10" db="EMBL/GenBank/DDBJ databases">
        <title>Unveiling of a novel bifunctional photoreceptor, Dualchrome1, isolated from a cosmopolitan green alga.</title>
        <authorList>
            <person name="Suzuki S."/>
            <person name="Kawachi M."/>
        </authorList>
    </citation>
    <scope>NUCLEOTIDE SEQUENCE</scope>
    <source>
        <strain evidence="9">NIES 2893</strain>
    </source>
</reference>
<name>A0A830HR44_9CHLO</name>
<dbReference type="OrthoDB" id="200206at2759"/>
<keyword evidence="1 7" id="KW-0853">WD repeat</keyword>
<dbReference type="SUPFAM" id="SSF50978">
    <property type="entry name" value="WD40 repeat-like"/>
    <property type="match status" value="1"/>
</dbReference>
<dbReference type="PROSITE" id="PS50082">
    <property type="entry name" value="WD_REPEATS_2"/>
    <property type="match status" value="3"/>
</dbReference>
<evidence type="ECO:0000256" key="8">
    <source>
        <dbReference type="SAM" id="MobiDB-lite"/>
    </source>
</evidence>
<dbReference type="EMBL" id="BNJQ01000023">
    <property type="protein sequence ID" value="GHP09145.1"/>
    <property type="molecule type" value="Genomic_DNA"/>
</dbReference>
<dbReference type="Proteomes" id="UP000660262">
    <property type="component" value="Unassembled WGS sequence"/>
</dbReference>
<keyword evidence="10" id="KW-1185">Reference proteome</keyword>
<feature type="repeat" description="WD" evidence="7">
    <location>
        <begin position="95"/>
        <end position="136"/>
    </location>
</feature>
<dbReference type="SMART" id="SM00320">
    <property type="entry name" value="WD40"/>
    <property type="match status" value="6"/>
</dbReference>
<protein>
    <recommendedName>
        <fullName evidence="6">Serine-threonine kinase receptor-associated protein</fullName>
    </recommendedName>
</protein>